<reference evidence="1" key="1">
    <citation type="journal article" date="2014" name="Front. Microbiol.">
        <title>High frequency of phylogenetically diverse reductive dehalogenase-homologous genes in deep subseafloor sedimentary metagenomes.</title>
        <authorList>
            <person name="Kawai M."/>
            <person name="Futagami T."/>
            <person name="Toyoda A."/>
            <person name="Takaki Y."/>
            <person name="Nishi S."/>
            <person name="Hori S."/>
            <person name="Arai W."/>
            <person name="Tsubouchi T."/>
            <person name="Morono Y."/>
            <person name="Uchiyama I."/>
            <person name="Ito T."/>
            <person name="Fujiyama A."/>
            <person name="Inagaki F."/>
            <person name="Takami H."/>
        </authorList>
    </citation>
    <scope>NUCLEOTIDE SEQUENCE</scope>
    <source>
        <strain evidence="1">Expedition CK06-06</strain>
    </source>
</reference>
<organism evidence="1">
    <name type="scientific">marine sediment metagenome</name>
    <dbReference type="NCBI Taxonomy" id="412755"/>
    <lineage>
        <taxon>unclassified sequences</taxon>
        <taxon>metagenomes</taxon>
        <taxon>ecological metagenomes</taxon>
    </lineage>
</organism>
<dbReference type="EMBL" id="BARV01004940">
    <property type="protein sequence ID" value="GAI09160.1"/>
    <property type="molecule type" value="Genomic_DNA"/>
</dbReference>
<accession>X1M3C2</accession>
<protein>
    <submittedName>
        <fullName evidence="1">Uncharacterized protein</fullName>
    </submittedName>
</protein>
<feature type="non-terminal residue" evidence="1">
    <location>
        <position position="1"/>
    </location>
</feature>
<name>X1M3C2_9ZZZZ</name>
<dbReference type="AlphaFoldDB" id="X1M3C2"/>
<sequence length="208" mass="23736">IVAIVLVIGISYYWTSASLADKNSEISSLQESLTEKSSEIATLKSYIENVQSFEKLLLKGISHQEDGLVNVGYGKSDYDDFSRNYEAGFYDAAQGYAESVDIFYGYAVNCFESAKARFEQARRYAPNDKYLQLIDNYINATECGRRLYNEMHQVGEYFASACNYYFQGLWSTGDKELEEGNIHLEAHDNLVPIYNEYLANIDTLLDDW</sequence>
<comment type="caution">
    <text evidence="1">The sequence shown here is derived from an EMBL/GenBank/DDBJ whole genome shotgun (WGS) entry which is preliminary data.</text>
</comment>
<evidence type="ECO:0000313" key="1">
    <source>
        <dbReference type="EMBL" id="GAI09160.1"/>
    </source>
</evidence>
<gene>
    <name evidence="1" type="ORF">S06H3_10593</name>
</gene>
<proteinExistence type="predicted"/>